<evidence type="ECO:0000256" key="7">
    <source>
        <dbReference type="ARBA" id="ARBA00022833"/>
    </source>
</evidence>
<comment type="caution">
    <text evidence="14">The sequence shown here is derived from an EMBL/GenBank/DDBJ whole genome shotgun (WGS) entry which is preliminary data.</text>
</comment>
<keyword evidence="9 11" id="KW-0482">Metalloprotease</keyword>
<keyword evidence="11" id="KW-0479">Metal-binding</keyword>
<keyword evidence="7 11" id="KW-0862">Zinc</keyword>
<keyword evidence="5 11" id="KW-0812">Transmembrane</keyword>
<evidence type="ECO:0000256" key="5">
    <source>
        <dbReference type="ARBA" id="ARBA00022692"/>
    </source>
</evidence>
<feature type="transmembrane region" description="Helical" evidence="11">
    <location>
        <begin position="435"/>
        <end position="456"/>
    </location>
</feature>
<dbReference type="Proteomes" id="UP000016023">
    <property type="component" value="Unassembled WGS sequence"/>
</dbReference>
<dbReference type="CDD" id="cd06163">
    <property type="entry name" value="S2P-M50_PDZ_RseP-like"/>
    <property type="match status" value="1"/>
</dbReference>
<dbReference type="PANTHER" id="PTHR42837">
    <property type="entry name" value="REGULATOR OF SIGMA-E PROTEASE RSEP"/>
    <property type="match status" value="1"/>
</dbReference>
<dbReference type="GO" id="GO:0006508">
    <property type="term" value="P:proteolysis"/>
    <property type="evidence" value="ECO:0007669"/>
    <property type="project" value="UniProtKB-KW"/>
</dbReference>
<dbReference type="HOGENOM" id="CLU_025778_0_0_10"/>
<evidence type="ECO:0000256" key="11">
    <source>
        <dbReference type="RuleBase" id="RU362031"/>
    </source>
</evidence>
<evidence type="ECO:0000313" key="14">
    <source>
        <dbReference type="EMBL" id="EHO68852.1"/>
    </source>
</evidence>
<dbReference type="eggNOG" id="COG0750">
    <property type="taxonomic scope" value="Bacteria"/>
</dbReference>
<evidence type="ECO:0000256" key="8">
    <source>
        <dbReference type="ARBA" id="ARBA00022989"/>
    </source>
</evidence>
<dbReference type="GO" id="GO:0016020">
    <property type="term" value="C:membrane"/>
    <property type="evidence" value="ECO:0007669"/>
    <property type="project" value="UniProtKB-SubCell"/>
</dbReference>
<dbReference type="AlphaFoldDB" id="H1Q3G6"/>
<evidence type="ECO:0000313" key="15">
    <source>
        <dbReference type="Proteomes" id="UP000016023"/>
    </source>
</evidence>
<dbReference type="Pfam" id="PF02163">
    <property type="entry name" value="Peptidase_M50"/>
    <property type="match status" value="1"/>
</dbReference>
<feature type="transmembrane region" description="Helical" evidence="11">
    <location>
        <begin position="111"/>
        <end position="136"/>
    </location>
</feature>
<keyword evidence="4" id="KW-0645">Protease</keyword>
<dbReference type="STRING" id="883158.HMPREF9140_01454"/>
<feature type="transmembrane region" description="Helical" evidence="11">
    <location>
        <begin position="6"/>
        <end position="29"/>
    </location>
</feature>
<reference evidence="14 15" key="1">
    <citation type="submission" date="2011-12" db="EMBL/GenBank/DDBJ databases">
        <title>The Genome Sequence of Prevotella micans F0438.</title>
        <authorList>
            <consortium name="The Broad Institute Genome Sequencing Platform"/>
            <person name="Earl A."/>
            <person name="Ward D."/>
            <person name="Feldgarden M."/>
            <person name="Gevers D."/>
            <person name="Izard J."/>
            <person name="Baranova O.V."/>
            <person name="Blanton J.M."/>
            <person name="Wade W.G."/>
            <person name="Dewhirst F.E."/>
            <person name="Young S.K."/>
            <person name="Zeng Q."/>
            <person name="Gargeya S."/>
            <person name="Fitzgerald M."/>
            <person name="Haas B."/>
            <person name="Abouelleil A."/>
            <person name="Alvarado L."/>
            <person name="Arachchi H.M."/>
            <person name="Berlin A."/>
            <person name="Chapman S.B."/>
            <person name="Gearin G."/>
            <person name="Goldberg J."/>
            <person name="Griggs A."/>
            <person name="Gujja S."/>
            <person name="Hansen M."/>
            <person name="Heiman D."/>
            <person name="Howarth C."/>
            <person name="Larimer J."/>
            <person name="Lui A."/>
            <person name="MacDonald P.J.P."/>
            <person name="McCowen C."/>
            <person name="Montmayeur A."/>
            <person name="Murphy C."/>
            <person name="Neiman D."/>
            <person name="Pearson M."/>
            <person name="Priest M."/>
            <person name="Roberts A."/>
            <person name="Saif S."/>
            <person name="Shea T."/>
            <person name="Sisk P."/>
            <person name="Stolte C."/>
            <person name="Sykes S."/>
            <person name="Wortman J."/>
            <person name="Nusbaum C."/>
            <person name="Birren B."/>
        </authorList>
    </citation>
    <scope>NUCLEOTIDE SEQUENCE [LARGE SCALE GENOMIC DNA]</scope>
    <source>
        <strain evidence="14 15">F0438</strain>
    </source>
</reference>
<evidence type="ECO:0000256" key="10">
    <source>
        <dbReference type="ARBA" id="ARBA00023136"/>
    </source>
</evidence>
<organism evidence="14 15">
    <name type="scientific">Prevotella micans F0438</name>
    <dbReference type="NCBI Taxonomy" id="883158"/>
    <lineage>
        <taxon>Bacteria</taxon>
        <taxon>Pseudomonadati</taxon>
        <taxon>Bacteroidota</taxon>
        <taxon>Bacteroidia</taxon>
        <taxon>Bacteroidales</taxon>
        <taxon>Prevotellaceae</taxon>
        <taxon>Prevotella</taxon>
    </lineage>
</organism>
<feature type="transmembrane region" description="Helical" evidence="11">
    <location>
        <begin position="388"/>
        <end position="414"/>
    </location>
</feature>
<evidence type="ECO:0000256" key="4">
    <source>
        <dbReference type="ARBA" id="ARBA00022670"/>
    </source>
</evidence>
<dbReference type="InterPro" id="IPR004387">
    <property type="entry name" value="Pept_M50_Zn"/>
</dbReference>
<feature type="domain" description="PDZ" evidence="13">
    <location>
        <begin position="233"/>
        <end position="265"/>
    </location>
</feature>
<keyword evidence="6 11" id="KW-0378">Hydrolase</keyword>
<accession>H1Q3G6</accession>
<dbReference type="Pfam" id="PF17820">
    <property type="entry name" value="PDZ_6"/>
    <property type="match status" value="1"/>
</dbReference>
<proteinExistence type="inferred from homology"/>
<keyword evidence="8 11" id="KW-1133">Transmembrane helix</keyword>
<protein>
    <recommendedName>
        <fullName evidence="11">Zinc metalloprotease</fullName>
        <ecNumber evidence="11">3.4.24.-</ecNumber>
    </recommendedName>
</protein>
<dbReference type="InterPro" id="IPR036034">
    <property type="entry name" value="PDZ_sf"/>
</dbReference>
<dbReference type="Gene3D" id="2.30.42.10">
    <property type="match status" value="1"/>
</dbReference>
<name>H1Q3G6_9BACT</name>
<evidence type="ECO:0000256" key="1">
    <source>
        <dbReference type="ARBA" id="ARBA00001947"/>
    </source>
</evidence>
<dbReference type="GO" id="GO:0046872">
    <property type="term" value="F:metal ion binding"/>
    <property type="evidence" value="ECO:0007669"/>
    <property type="project" value="UniProtKB-KW"/>
</dbReference>
<evidence type="ECO:0000256" key="2">
    <source>
        <dbReference type="ARBA" id="ARBA00004141"/>
    </source>
</evidence>
<dbReference type="RefSeq" id="WP_006952930.1">
    <property type="nucleotide sequence ID" value="NZ_JH594522.1"/>
</dbReference>
<comment type="similarity">
    <text evidence="3 11">Belongs to the peptidase M50B family.</text>
</comment>
<evidence type="ECO:0000259" key="13">
    <source>
        <dbReference type="Pfam" id="PF17820"/>
    </source>
</evidence>
<dbReference type="GO" id="GO:0004222">
    <property type="term" value="F:metalloendopeptidase activity"/>
    <property type="evidence" value="ECO:0007669"/>
    <property type="project" value="InterPro"/>
</dbReference>
<dbReference type="EC" id="3.4.24.-" evidence="11"/>
<comment type="subcellular location">
    <subcellularLocation>
        <location evidence="2">Membrane</location>
        <topology evidence="2">Multi-pass membrane protein</topology>
    </subcellularLocation>
</comment>
<evidence type="ECO:0000256" key="9">
    <source>
        <dbReference type="ARBA" id="ARBA00023049"/>
    </source>
</evidence>
<keyword evidence="10 11" id="KW-0472">Membrane</keyword>
<evidence type="ECO:0000256" key="6">
    <source>
        <dbReference type="ARBA" id="ARBA00022801"/>
    </source>
</evidence>
<evidence type="ECO:0000256" key="3">
    <source>
        <dbReference type="ARBA" id="ARBA00007931"/>
    </source>
</evidence>
<keyword evidence="15" id="KW-1185">Reference proteome</keyword>
<dbReference type="PATRIC" id="fig|883158.3.peg.1448"/>
<sequence length="466" mass="53012">METFLIRALQFILAISILVLLHEGGHLFFAKLFGVRVEKFYVFLDISIGKWKGSLFKWRPRNSKTTYGIGWLPLGGYCKISGMIDESFDTEQIAKTPKPWEFRTKPAWQRLLIMIGGVMVNFLLAFAIYAAIMFNWGQTYYKVSDMKMGMRFSTEAKTIGFQDHDIMLGTDQGQFKEYLNVNGDFFRQIAQAKRVDVLRNGKKISITMPGNLDMLAMIKERPLFAEPYIPARIDSVLKDGIAMKAGIRKGDHILALNGKKIETWTDWNYQIGILNDVMTVKKTTRDSLTIRKAILVVSHTSNHKIDTLRITLDPELKLGVTQSNLASYYQPTVEHYTFLESIPAGFKHGINILGGYVGNFRYLASADGVKSIGGFGSIGGLFPPYWDWYMFLNMTALLSIILAFMNILPVPALDGGHVMFLLYEMITRRKPSEKFMVRAEYIGITLLIILMIVANLNDILRWLNVM</sequence>
<feature type="domain" description="Peptidase M50" evidence="12">
    <location>
        <begin position="11"/>
        <end position="450"/>
    </location>
</feature>
<dbReference type="InterPro" id="IPR041489">
    <property type="entry name" value="PDZ_6"/>
</dbReference>
<dbReference type="SUPFAM" id="SSF50156">
    <property type="entry name" value="PDZ domain-like"/>
    <property type="match status" value="1"/>
</dbReference>
<dbReference type="InterPro" id="IPR008915">
    <property type="entry name" value="Peptidase_M50"/>
</dbReference>
<evidence type="ECO:0000259" key="12">
    <source>
        <dbReference type="Pfam" id="PF02163"/>
    </source>
</evidence>
<dbReference type="NCBIfam" id="TIGR00054">
    <property type="entry name" value="RIP metalloprotease RseP"/>
    <property type="match status" value="1"/>
</dbReference>
<gene>
    <name evidence="14" type="ORF">HMPREF9140_01454</name>
</gene>
<dbReference type="EMBL" id="AGWK01000039">
    <property type="protein sequence ID" value="EHO68852.1"/>
    <property type="molecule type" value="Genomic_DNA"/>
</dbReference>
<comment type="cofactor">
    <cofactor evidence="1 11">
        <name>Zn(2+)</name>
        <dbReference type="ChEBI" id="CHEBI:29105"/>
    </cofactor>
</comment>
<dbReference type="PANTHER" id="PTHR42837:SF2">
    <property type="entry name" value="MEMBRANE METALLOPROTEASE ARASP2, CHLOROPLASTIC-RELATED"/>
    <property type="match status" value="1"/>
</dbReference>